<dbReference type="InterPro" id="IPR009091">
    <property type="entry name" value="RCC1/BLIP-II"/>
</dbReference>
<dbReference type="Gene3D" id="3.30.710.10">
    <property type="entry name" value="Potassium Channel Kv1.1, Chain A"/>
    <property type="match status" value="1"/>
</dbReference>
<organism evidence="2 3">
    <name type="scientific">Folsomia candida</name>
    <name type="common">Springtail</name>
    <dbReference type="NCBI Taxonomy" id="158441"/>
    <lineage>
        <taxon>Eukaryota</taxon>
        <taxon>Metazoa</taxon>
        <taxon>Ecdysozoa</taxon>
        <taxon>Arthropoda</taxon>
        <taxon>Hexapoda</taxon>
        <taxon>Collembola</taxon>
        <taxon>Entomobryomorpha</taxon>
        <taxon>Isotomoidea</taxon>
        <taxon>Isotomidae</taxon>
        <taxon>Proisotominae</taxon>
        <taxon>Folsomia</taxon>
    </lineage>
</organism>
<dbReference type="SUPFAM" id="SSF54695">
    <property type="entry name" value="POZ domain"/>
    <property type="match status" value="1"/>
</dbReference>
<name>A0A226DJG3_FOLCA</name>
<dbReference type="Pfam" id="PF00651">
    <property type="entry name" value="BTB"/>
    <property type="match status" value="1"/>
</dbReference>
<reference evidence="2 3" key="1">
    <citation type="submission" date="2015-12" db="EMBL/GenBank/DDBJ databases">
        <title>The genome of Folsomia candida.</title>
        <authorList>
            <person name="Faddeeva A."/>
            <person name="Derks M.F."/>
            <person name="Anvar Y."/>
            <person name="Smit S."/>
            <person name="Van Straalen N."/>
            <person name="Roelofs D."/>
        </authorList>
    </citation>
    <scope>NUCLEOTIDE SEQUENCE [LARGE SCALE GENOMIC DNA]</scope>
    <source>
        <strain evidence="2 3">VU population</strain>
        <tissue evidence="2">Whole body</tissue>
    </source>
</reference>
<dbReference type="PROSITE" id="PS50097">
    <property type="entry name" value="BTB"/>
    <property type="match status" value="1"/>
</dbReference>
<proteinExistence type="predicted"/>
<dbReference type="SMART" id="SM00225">
    <property type="entry name" value="BTB"/>
    <property type="match status" value="1"/>
</dbReference>
<dbReference type="InterPro" id="IPR000210">
    <property type="entry name" value="BTB/POZ_dom"/>
</dbReference>
<dbReference type="InterPro" id="IPR011333">
    <property type="entry name" value="SKP1/BTB/POZ_sf"/>
</dbReference>
<dbReference type="OrthoDB" id="5814172at2759"/>
<dbReference type="AlphaFoldDB" id="A0A226DJG3"/>
<dbReference type="Gene3D" id="2.130.10.30">
    <property type="entry name" value="Regulator of chromosome condensation 1/beta-lactamase-inhibitor protein II"/>
    <property type="match status" value="1"/>
</dbReference>
<dbReference type="EMBL" id="LNIX01000018">
    <property type="protein sequence ID" value="OXA45403.1"/>
    <property type="molecule type" value="Genomic_DNA"/>
</dbReference>
<evidence type="ECO:0000259" key="1">
    <source>
        <dbReference type="PROSITE" id="PS50097"/>
    </source>
</evidence>
<comment type="caution">
    <text evidence="2">The sequence shown here is derived from an EMBL/GenBank/DDBJ whole genome shotgun (WGS) entry which is preliminary data.</text>
</comment>
<keyword evidence="3" id="KW-1185">Reference proteome</keyword>
<dbReference type="SUPFAM" id="SSF50985">
    <property type="entry name" value="RCC1/BLIP-II"/>
    <property type="match status" value="1"/>
</dbReference>
<gene>
    <name evidence="2" type="ORF">Fcan01_20327</name>
</gene>
<sequence length="560" mass="62500">MDPPTSLHGIIPEDKLKIWEIFSDVGPEGEEILKRAKLVHAHDIRGLVVTMEDETYCFYRGEVGGVKITTIPELCGVRVKGGGGTPICAPEHTILSCVSTNLMLYEGVFWCTNGCATATYVLSSSFFDARKCGDDDDAEVPSPRWAKCTPSYLVGSPRSSISVTRIHKIDSSEHFIGSTGLTLTEDGHLYSWHRTGPSFVVHPAKGSLTGQKVVQVSSSVEGVLALTSGGTVHHWIWKDAPTLIAREKFDNKKVISVAGNEYLNVALTEDGEITASENAIFALTVVGTMYSWDSENSDSGNADPVWMPVPDYKNVQDIATCVLEDVSVVELKTEIRLGRYVGNRAPWSAPFFTKSTSLDESFAEVCQKSYRTMLVAREPEPRKLGDDISTLWSTKKNADVKFSVEGKIITAHKLIVTLRSEYFEKMFRGEWAENEGSVVYIKDTKYDVFEAFLFYIYHDRIPFSNSDYEKLYSLMKLADFYCEVTIRRECEKILMQNINTTNAFFLLKNAASANAMDLEEEVTKFILDNRLFIVTLSSAELVESLGREAFDKLAMASFCR</sequence>
<evidence type="ECO:0000313" key="2">
    <source>
        <dbReference type="EMBL" id="OXA45403.1"/>
    </source>
</evidence>
<evidence type="ECO:0000313" key="3">
    <source>
        <dbReference type="Proteomes" id="UP000198287"/>
    </source>
</evidence>
<accession>A0A226DJG3</accession>
<protein>
    <submittedName>
        <fullName evidence="2">RCC1 and BTB domain-containing protein 1</fullName>
    </submittedName>
</protein>
<dbReference type="Proteomes" id="UP000198287">
    <property type="component" value="Unassembled WGS sequence"/>
</dbReference>
<dbReference type="PANTHER" id="PTHR24413">
    <property type="entry name" value="SPECKLE-TYPE POZ PROTEIN"/>
    <property type="match status" value="1"/>
</dbReference>
<feature type="domain" description="BTB" evidence="1">
    <location>
        <begin position="398"/>
        <end position="465"/>
    </location>
</feature>